<keyword evidence="3" id="KW-0804">Transcription</keyword>
<protein>
    <submittedName>
        <fullName evidence="5">AraC family transcriptional regulator</fullName>
    </submittedName>
</protein>
<dbReference type="InterPro" id="IPR020449">
    <property type="entry name" value="Tscrpt_reg_AraC-type_HTH"/>
</dbReference>
<dbReference type="GO" id="GO:0003700">
    <property type="term" value="F:DNA-binding transcription factor activity"/>
    <property type="evidence" value="ECO:0007669"/>
    <property type="project" value="InterPro"/>
</dbReference>
<dbReference type="PRINTS" id="PR00032">
    <property type="entry name" value="HTHARAC"/>
</dbReference>
<dbReference type="InterPro" id="IPR050204">
    <property type="entry name" value="AraC_XylS_family_regulators"/>
</dbReference>
<dbReference type="PROSITE" id="PS01124">
    <property type="entry name" value="HTH_ARAC_FAMILY_2"/>
    <property type="match status" value="1"/>
</dbReference>
<proteinExistence type="predicted"/>
<evidence type="ECO:0000256" key="2">
    <source>
        <dbReference type="ARBA" id="ARBA00023125"/>
    </source>
</evidence>
<accession>A0A430HUG4</accession>
<keyword evidence="6" id="KW-1185">Reference proteome</keyword>
<dbReference type="InterPro" id="IPR018060">
    <property type="entry name" value="HTH_AraC"/>
</dbReference>
<sequence length="354" mass="38416">MWGMSLCGACYGVHHICSIRCAHRLSGMRTLSRRGLMTEVSTVQDLRSTCLKEMQAAVARAYFPHELQKLGREASPGFVRTLDLGPLTLGKIRWGADIALDCDYAEDAYEVNIVLSGHLSWTRGSRSWSAGPGEAAVFLPGKRSTITHWDADATVLGIKIGRAALHQHLPAGSAVAGSFEETMPPSLDLRTEQGRSWVNFIRSTAGHVISDPVATALPAVRDSMVASIAAPMAVFLSPAEASAPPGPYMIRRVRHAVEQDPSRRWTLDDLAAVSGVGRRRLQQVFREYVGVSPTAWLLRVRLDRAHQLLAAPSGGGGSVSEVAYACGFNHLGRFSQEFRGRFGCTPSEVRARKG</sequence>
<dbReference type="InterPro" id="IPR035418">
    <property type="entry name" value="AraC-bd_2"/>
</dbReference>
<dbReference type="AlphaFoldDB" id="A0A430HUG4"/>
<dbReference type="EMBL" id="RXHJ01000029">
    <property type="protein sequence ID" value="RSZ61230.1"/>
    <property type="molecule type" value="Genomic_DNA"/>
</dbReference>
<dbReference type="Pfam" id="PF12833">
    <property type="entry name" value="HTH_18"/>
    <property type="match status" value="1"/>
</dbReference>
<dbReference type="PANTHER" id="PTHR46796">
    <property type="entry name" value="HTH-TYPE TRANSCRIPTIONAL ACTIVATOR RHAS-RELATED"/>
    <property type="match status" value="1"/>
</dbReference>
<evidence type="ECO:0000259" key="4">
    <source>
        <dbReference type="PROSITE" id="PS01124"/>
    </source>
</evidence>
<dbReference type="GO" id="GO:0043565">
    <property type="term" value="F:sequence-specific DNA binding"/>
    <property type="evidence" value="ECO:0007669"/>
    <property type="project" value="InterPro"/>
</dbReference>
<dbReference type="SUPFAM" id="SSF46689">
    <property type="entry name" value="Homeodomain-like"/>
    <property type="match status" value="2"/>
</dbReference>
<dbReference type="OrthoDB" id="5464689at2"/>
<dbReference type="SMART" id="SM00342">
    <property type="entry name" value="HTH_ARAC"/>
    <property type="match status" value="1"/>
</dbReference>
<dbReference type="Pfam" id="PF14525">
    <property type="entry name" value="AraC_binding_2"/>
    <property type="match status" value="1"/>
</dbReference>
<evidence type="ECO:0000313" key="5">
    <source>
        <dbReference type="EMBL" id="RSZ61230.1"/>
    </source>
</evidence>
<gene>
    <name evidence="5" type="ORF">EAH68_14235</name>
</gene>
<organism evidence="5 6">
    <name type="scientific">Corynebacterium hylobatis</name>
    <dbReference type="NCBI Taxonomy" id="1859290"/>
    <lineage>
        <taxon>Bacteria</taxon>
        <taxon>Bacillati</taxon>
        <taxon>Actinomycetota</taxon>
        <taxon>Actinomycetes</taxon>
        <taxon>Mycobacteriales</taxon>
        <taxon>Corynebacteriaceae</taxon>
        <taxon>Corynebacterium</taxon>
    </lineage>
</organism>
<name>A0A430HUG4_9CORY</name>
<evidence type="ECO:0000256" key="3">
    <source>
        <dbReference type="ARBA" id="ARBA00023163"/>
    </source>
</evidence>
<keyword evidence="1" id="KW-0805">Transcription regulation</keyword>
<dbReference type="Proteomes" id="UP000274907">
    <property type="component" value="Unassembled WGS sequence"/>
</dbReference>
<dbReference type="PANTHER" id="PTHR46796:SF12">
    <property type="entry name" value="HTH-TYPE DNA-BINDING TRANSCRIPTIONAL ACTIVATOR EUTR"/>
    <property type="match status" value="1"/>
</dbReference>
<feature type="domain" description="HTH araC/xylS-type" evidence="4">
    <location>
        <begin position="251"/>
        <end position="352"/>
    </location>
</feature>
<comment type="caution">
    <text evidence="5">The sequence shown here is derived from an EMBL/GenBank/DDBJ whole genome shotgun (WGS) entry which is preliminary data.</text>
</comment>
<dbReference type="Gene3D" id="1.10.10.60">
    <property type="entry name" value="Homeodomain-like"/>
    <property type="match status" value="2"/>
</dbReference>
<keyword evidence="2" id="KW-0238">DNA-binding</keyword>
<evidence type="ECO:0000313" key="6">
    <source>
        <dbReference type="Proteomes" id="UP000274907"/>
    </source>
</evidence>
<reference evidence="5 6" key="1">
    <citation type="submission" date="2018-12" db="EMBL/GenBank/DDBJ databases">
        <title>YIM 101343 draft genome.</title>
        <authorList>
            <person name="Chen X."/>
        </authorList>
    </citation>
    <scope>NUCLEOTIDE SEQUENCE [LARGE SCALE GENOMIC DNA]</scope>
    <source>
        <strain evidence="5 6">YIM 101343</strain>
    </source>
</reference>
<evidence type="ECO:0000256" key="1">
    <source>
        <dbReference type="ARBA" id="ARBA00023015"/>
    </source>
</evidence>
<dbReference type="InterPro" id="IPR009057">
    <property type="entry name" value="Homeodomain-like_sf"/>
</dbReference>